<organism evidence="5">
    <name type="scientific">anaerobic digester metagenome</name>
    <dbReference type="NCBI Taxonomy" id="1263854"/>
    <lineage>
        <taxon>unclassified sequences</taxon>
        <taxon>metagenomes</taxon>
        <taxon>ecological metagenomes</taxon>
    </lineage>
</organism>
<name>A0A485MD26_9ZZZZ</name>
<dbReference type="GO" id="GO:0030976">
    <property type="term" value="F:thiamine pyrophosphate binding"/>
    <property type="evidence" value="ECO:0007669"/>
    <property type="project" value="InterPro"/>
</dbReference>
<dbReference type="NCBIfam" id="NF005760">
    <property type="entry name" value="PRK07586.1"/>
    <property type="match status" value="1"/>
</dbReference>
<dbReference type="Gene3D" id="3.40.50.1220">
    <property type="entry name" value="TPP-binding domain"/>
    <property type="match status" value="1"/>
</dbReference>
<dbReference type="EC" id="2.2.1.6" evidence="5"/>
<dbReference type="InterPro" id="IPR012001">
    <property type="entry name" value="Thiamin_PyroP_enz_TPP-bd_dom"/>
</dbReference>
<dbReference type="Pfam" id="PF02776">
    <property type="entry name" value="TPP_enzyme_N"/>
    <property type="match status" value="1"/>
</dbReference>
<dbReference type="CDD" id="cd07035">
    <property type="entry name" value="TPP_PYR_POX_like"/>
    <property type="match status" value="1"/>
</dbReference>
<dbReference type="InterPro" id="IPR011766">
    <property type="entry name" value="TPP_enzyme_TPP-bd"/>
</dbReference>
<keyword evidence="2" id="KW-0786">Thiamine pyrophosphate</keyword>
<dbReference type="GO" id="GO:0050660">
    <property type="term" value="F:flavin adenine dinucleotide binding"/>
    <property type="evidence" value="ECO:0007669"/>
    <property type="project" value="TreeGrafter"/>
</dbReference>
<evidence type="ECO:0000259" key="3">
    <source>
        <dbReference type="Pfam" id="PF02775"/>
    </source>
</evidence>
<feature type="domain" description="Thiamine pyrophosphate enzyme N-terminal TPP-binding" evidence="4">
    <location>
        <begin position="1"/>
        <end position="106"/>
    </location>
</feature>
<dbReference type="InterPro" id="IPR029061">
    <property type="entry name" value="THDP-binding"/>
</dbReference>
<dbReference type="InterPro" id="IPR029035">
    <property type="entry name" value="DHS-like_NAD/FAD-binding_dom"/>
</dbReference>
<comment type="similarity">
    <text evidence="1">Belongs to the TPP enzyme family.</text>
</comment>
<dbReference type="EMBL" id="CAADRM010000163">
    <property type="protein sequence ID" value="VFU18988.1"/>
    <property type="molecule type" value="Genomic_DNA"/>
</dbReference>
<feature type="domain" description="Thiamine pyrophosphate enzyme TPP-binding" evidence="3">
    <location>
        <begin position="378"/>
        <end position="509"/>
    </location>
</feature>
<dbReference type="PANTHER" id="PTHR18968">
    <property type="entry name" value="THIAMINE PYROPHOSPHATE ENZYMES"/>
    <property type="match status" value="1"/>
</dbReference>
<evidence type="ECO:0000256" key="2">
    <source>
        <dbReference type="ARBA" id="ARBA00023052"/>
    </source>
</evidence>
<reference evidence="5" key="1">
    <citation type="submission" date="2019-03" db="EMBL/GenBank/DDBJ databases">
        <authorList>
            <person name="Hao L."/>
        </authorList>
    </citation>
    <scope>NUCLEOTIDE SEQUENCE</scope>
</reference>
<dbReference type="InterPro" id="IPR045229">
    <property type="entry name" value="TPP_enz"/>
</dbReference>
<accession>A0A485MD26</accession>
<dbReference type="GO" id="GO:0003984">
    <property type="term" value="F:acetolactate synthase activity"/>
    <property type="evidence" value="ECO:0007669"/>
    <property type="project" value="UniProtKB-EC"/>
</dbReference>
<dbReference type="PANTHER" id="PTHR18968:SF86">
    <property type="entry name" value="ACETOLACTATE SYNTHASE LARGE SUBUNIT ILVX-RELATED"/>
    <property type="match status" value="1"/>
</dbReference>
<evidence type="ECO:0000313" key="5">
    <source>
        <dbReference type="EMBL" id="VFU18988.1"/>
    </source>
</evidence>
<proteinExistence type="inferred from homology"/>
<dbReference type="AlphaFoldDB" id="A0A485MD26"/>
<dbReference type="Pfam" id="PF02775">
    <property type="entry name" value="TPP_enzyme_C"/>
    <property type="match status" value="1"/>
</dbReference>
<dbReference type="CDD" id="cd02002">
    <property type="entry name" value="TPP_BFDC"/>
    <property type="match status" value="1"/>
</dbReference>
<protein>
    <submittedName>
        <fullName evidence="5">Putative acetolactate synthase large subunit IlvX</fullName>
        <ecNumber evidence="5">2.2.1.6</ecNumber>
    </submittedName>
</protein>
<sequence>MKGAHTLVKTFAQLGVDVCFANPGTTEMPLVEAMDAIGGIRPVLCVFEGVCTGAADGYGRMTGRPAMVLLHLGPGLANGIANLHNARRARTPMLVVVGEHATWHRKYDPPLAMDIEALAGTFSGWQRTTARTADILKDATEAVYKAGQGQISTLILPYDLQLEEVPEYRTDAGTPECASVDAGMIERAAAGLKKAERPVLVLGGRTLRREGLLTAARIRAAAGCDLLAEAFPARMERGAGLPDVPRIHYLSEMAIDQLSRYDLLVFAGAQRPVSFFGYPNVPAELVGKDSQTIMLTEEGRDAGEALEALAEELKAPPAAPEDCLARPARMDLPTGPLSGEKICAILAALQPEGCIVVEEAITNSLMYHPLTAGSRPFTLLTLTGGSLGQGPPCAAGAAIACPGRQVINFQADGAALYTLQALWTQARERLNVITLICSNRSYDILKLELGRLGVFQPGPAASRLTDLSGVDWVRAGESMGVPSVSVRTAEDLAREFSRALDEQGPRLIEMVL</sequence>
<dbReference type="SUPFAM" id="SSF52518">
    <property type="entry name" value="Thiamin diphosphate-binding fold (THDP-binding)"/>
    <property type="match status" value="2"/>
</dbReference>
<dbReference type="SUPFAM" id="SSF52467">
    <property type="entry name" value="DHS-like NAD/FAD-binding domain"/>
    <property type="match status" value="1"/>
</dbReference>
<keyword evidence="5" id="KW-0808">Transferase</keyword>
<evidence type="ECO:0000259" key="4">
    <source>
        <dbReference type="Pfam" id="PF02776"/>
    </source>
</evidence>
<gene>
    <name evidence="5" type="primary">ilvX</name>
    <name evidence="5" type="ORF">SCFA_940008</name>
</gene>
<evidence type="ECO:0000256" key="1">
    <source>
        <dbReference type="ARBA" id="ARBA00007812"/>
    </source>
</evidence>
<dbReference type="Gene3D" id="3.40.50.970">
    <property type="match status" value="2"/>
</dbReference>